<evidence type="ECO:0000259" key="1">
    <source>
        <dbReference type="PROSITE" id="PS51186"/>
    </source>
</evidence>
<dbReference type="CDD" id="cd04301">
    <property type="entry name" value="NAT_SF"/>
    <property type="match status" value="1"/>
</dbReference>
<dbReference type="GO" id="GO:0016747">
    <property type="term" value="F:acyltransferase activity, transferring groups other than amino-acyl groups"/>
    <property type="evidence" value="ECO:0007669"/>
    <property type="project" value="InterPro"/>
</dbReference>
<evidence type="ECO:0000313" key="3">
    <source>
        <dbReference type="Proteomes" id="UP000034127"/>
    </source>
</evidence>
<dbReference type="EMBL" id="LBPX01000047">
    <property type="protein sequence ID" value="KKP65665.1"/>
    <property type="molecule type" value="Genomic_DNA"/>
</dbReference>
<dbReference type="Pfam" id="PF00583">
    <property type="entry name" value="Acetyltransf_1"/>
    <property type="match status" value="1"/>
</dbReference>
<reference evidence="2 3" key="1">
    <citation type="journal article" date="2015" name="Nature">
        <title>rRNA introns, odd ribosomes, and small enigmatic genomes across a large radiation of phyla.</title>
        <authorList>
            <person name="Brown C.T."/>
            <person name="Hug L.A."/>
            <person name="Thomas B.C."/>
            <person name="Sharon I."/>
            <person name="Castelle C.J."/>
            <person name="Singh A."/>
            <person name="Wilkins M.J."/>
            <person name="Williams K.H."/>
            <person name="Banfield J.F."/>
        </authorList>
    </citation>
    <scope>NUCLEOTIDE SEQUENCE [LARGE SCALE GENOMIC DNA]</scope>
</reference>
<feature type="domain" description="N-acetyltransferase" evidence="1">
    <location>
        <begin position="4"/>
        <end position="161"/>
    </location>
</feature>
<protein>
    <recommendedName>
        <fullName evidence="1">N-acetyltransferase domain-containing protein</fullName>
    </recommendedName>
</protein>
<gene>
    <name evidence="2" type="ORF">UR63_C0047G0003</name>
</gene>
<dbReference type="AlphaFoldDB" id="A0A0G0DRI7"/>
<dbReference type="PROSITE" id="PS51186">
    <property type="entry name" value="GNAT"/>
    <property type="match status" value="1"/>
</dbReference>
<proteinExistence type="predicted"/>
<dbReference type="InterPro" id="IPR016181">
    <property type="entry name" value="Acyl_CoA_acyltransferase"/>
</dbReference>
<evidence type="ECO:0000313" key="2">
    <source>
        <dbReference type="EMBL" id="KKP65665.1"/>
    </source>
</evidence>
<comment type="caution">
    <text evidence="2">The sequence shown here is derived from an EMBL/GenBank/DDBJ whole genome shotgun (WGS) entry which is preliminary data.</text>
</comment>
<dbReference type="SUPFAM" id="SSF55729">
    <property type="entry name" value="Acyl-CoA N-acyltransferases (Nat)"/>
    <property type="match status" value="1"/>
</dbReference>
<dbReference type="Proteomes" id="UP000034127">
    <property type="component" value="Unassembled WGS sequence"/>
</dbReference>
<dbReference type="Gene3D" id="3.40.630.30">
    <property type="match status" value="1"/>
</dbReference>
<accession>A0A0G0DRI7</accession>
<organism evidence="2 3">
    <name type="scientific">Candidatus Roizmanbacteria bacterium GW2011_GWC2_35_12</name>
    <dbReference type="NCBI Taxonomy" id="1618485"/>
    <lineage>
        <taxon>Bacteria</taxon>
        <taxon>Candidatus Roizmaniibacteriota</taxon>
    </lineage>
</organism>
<sequence length="178" mass="20782">MKKIIFKTGDKDNFNQFLEFFRNNLGNLFPHYSANSIGYTIDLDYSPAFLKREFESGVKELFLAYYEEKIAGYLLFAKSIAGVSFADWLAVDKPYRKQGIAAKLLSLWEEKAIKEGAYTLFLWTTLNNIQFYKNRGFALGGILPKAWHGVDCYIIYKNLMEPKEENYLRDYIMKKNKS</sequence>
<dbReference type="InterPro" id="IPR000182">
    <property type="entry name" value="GNAT_dom"/>
</dbReference>
<name>A0A0G0DRI7_9BACT</name>